<reference evidence="8 9" key="1">
    <citation type="submission" date="2018-04" db="EMBL/GenBank/DDBJ databases">
        <authorList>
            <person name="Go L.Y."/>
            <person name="Mitchell J.A."/>
        </authorList>
    </citation>
    <scope>NUCLEOTIDE SEQUENCE [LARGE SCALE GENOMIC DNA]</scope>
    <source>
        <strain evidence="8">ULC066bin1</strain>
    </source>
</reference>
<protein>
    <submittedName>
        <fullName evidence="8">Ferric reductase</fullName>
    </submittedName>
</protein>
<keyword evidence="4 5" id="KW-0472">Membrane</keyword>
<evidence type="ECO:0000256" key="2">
    <source>
        <dbReference type="ARBA" id="ARBA00022692"/>
    </source>
</evidence>
<feature type="transmembrane region" description="Helical" evidence="5">
    <location>
        <begin position="155"/>
        <end position="174"/>
    </location>
</feature>
<comment type="caution">
    <text evidence="8">The sequence shown here is derived from an EMBL/GenBank/DDBJ whole genome shotgun (WGS) entry which is preliminary data.</text>
</comment>
<feature type="transmembrane region" description="Helical" evidence="5">
    <location>
        <begin position="273"/>
        <end position="292"/>
    </location>
</feature>
<proteinExistence type="predicted"/>
<feature type="transmembrane region" description="Helical" evidence="5">
    <location>
        <begin position="243"/>
        <end position="261"/>
    </location>
</feature>
<sequence>MLDLLLVAALGFLGSFGHCVGMCGPLTVAFSLSGKESNSKDNFKSNSKGWQQHLYFHALLNIGRIFSYAIAGAAIGAIGSVLVAGGQFAGIESDLRRWLAILTGILLVWMGLMQIKPEGLPNMPFLNPMALVGLHQRLSNAMMKLSLYSHPLTPALLGMTWGLIPCGFLYTAQIKAAETSDMMQGALTMLAFGIGTLPSMLGIGVFAGMLSRDRRSQLFRMGGWITLTIGILTLLRTSDMVDYTGHAGLILLMLALAARPLSQIFKSWSALKTYRRAIGVGAFVLSLAHAFHKIEHTFQWNFDALSFMIPLHQVSIWLGTIAIALMTPAALTSSDWMVAKLGKAWRYLHLLSVPALALASIHTIAIGSSYLGAVEWTPKNWILTIICGAITVVILLIRVLRFGKKLDDRPRLPLRLPDVFHDHNQDRSDR</sequence>
<evidence type="ECO:0000256" key="5">
    <source>
        <dbReference type="SAM" id="Phobius"/>
    </source>
</evidence>
<evidence type="ECO:0000256" key="1">
    <source>
        <dbReference type="ARBA" id="ARBA00004141"/>
    </source>
</evidence>
<evidence type="ECO:0000256" key="4">
    <source>
        <dbReference type="ARBA" id="ARBA00023136"/>
    </source>
</evidence>
<gene>
    <name evidence="8" type="ORF">DCF19_03200</name>
</gene>
<feature type="transmembrane region" description="Helical" evidence="5">
    <location>
        <begin position="55"/>
        <end position="83"/>
    </location>
</feature>
<feature type="transmembrane region" description="Helical" evidence="5">
    <location>
        <begin position="381"/>
        <end position="400"/>
    </location>
</feature>
<dbReference type="Pfam" id="PF01794">
    <property type="entry name" value="Ferric_reduct"/>
    <property type="match status" value="1"/>
</dbReference>
<evidence type="ECO:0000313" key="9">
    <source>
        <dbReference type="Proteomes" id="UP000249467"/>
    </source>
</evidence>
<dbReference type="GO" id="GO:0016020">
    <property type="term" value="C:membrane"/>
    <property type="evidence" value="ECO:0007669"/>
    <property type="project" value="UniProtKB-SubCell"/>
</dbReference>
<dbReference type="Pfam" id="PF13386">
    <property type="entry name" value="DsbD_2"/>
    <property type="match status" value="1"/>
</dbReference>
<dbReference type="InterPro" id="IPR013130">
    <property type="entry name" value="Fe3_Rdtase_TM_dom"/>
</dbReference>
<dbReference type="AlphaFoldDB" id="A0A2W4Y9V8"/>
<dbReference type="PANTHER" id="PTHR42208">
    <property type="entry name" value="HEAVY METAL TRANSPORTER-RELATED"/>
    <property type="match status" value="1"/>
</dbReference>
<keyword evidence="3 5" id="KW-1133">Transmembrane helix</keyword>
<reference evidence="8 9" key="2">
    <citation type="submission" date="2018-06" db="EMBL/GenBank/DDBJ databases">
        <title>Metagenomic assembly of (sub)arctic Cyanobacteria and their associated microbiome from non-axenic cultures.</title>
        <authorList>
            <person name="Baurain D."/>
        </authorList>
    </citation>
    <scope>NUCLEOTIDE SEQUENCE [LARGE SCALE GENOMIC DNA]</scope>
    <source>
        <strain evidence="8">ULC066bin1</strain>
    </source>
</reference>
<feature type="domain" description="Ferric oxidoreductase" evidence="6">
    <location>
        <begin position="246"/>
        <end position="358"/>
    </location>
</feature>
<feature type="domain" description="Urease accessory protein UreH-like transmembrane" evidence="7">
    <location>
        <begin position="8"/>
        <end position="232"/>
    </location>
</feature>
<comment type="subcellular location">
    <subcellularLocation>
        <location evidence="1">Membrane</location>
        <topology evidence="1">Multi-pass membrane protein</topology>
    </subcellularLocation>
</comment>
<evidence type="ECO:0000313" key="8">
    <source>
        <dbReference type="EMBL" id="PZO44221.1"/>
    </source>
</evidence>
<feature type="transmembrane region" description="Helical" evidence="5">
    <location>
        <begin position="95"/>
        <end position="113"/>
    </location>
</feature>
<evidence type="ECO:0000256" key="3">
    <source>
        <dbReference type="ARBA" id="ARBA00022989"/>
    </source>
</evidence>
<name>A0A2W4Y9V8_9CYAN</name>
<dbReference type="EMBL" id="QBML01000003">
    <property type="protein sequence ID" value="PZO44221.1"/>
    <property type="molecule type" value="Genomic_DNA"/>
</dbReference>
<keyword evidence="2 5" id="KW-0812">Transmembrane</keyword>
<feature type="transmembrane region" description="Helical" evidence="5">
    <location>
        <begin position="186"/>
        <end position="206"/>
    </location>
</feature>
<dbReference type="InterPro" id="IPR039447">
    <property type="entry name" value="UreH-like_TM_dom"/>
</dbReference>
<evidence type="ECO:0000259" key="7">
    <source>
        <dbReference type="Pfam" id="PF13386"/>
    </source>
</evidence>
<dbReference type="PANTHER" id="PTHR42208:SF1">
    <property type="entry name" value="HEAVY METAL TRANSPORTER"/>
    <property type="match status" value="1"/>
</dbReference>
<feature type="transmembrane region" description="Helical" evidence="5">
    <location>
        <begin position="347"/>
        <end position="369"/>
    </location>
</feature>
<dbReference type="Proteomes" id="UP000249467">
    <property type="component" value="Unassembled WGS sequence"/>
</dbReference>
<accession>A0A2W4Y9V8</accession>
<evidence type="ECO:0000259" key="6">
    <source>
        <dbReference type="Pfam" id="PF01794"/>
    </source>
</evidence>
<organism evidence="8 9">
    <name type="scientific">Pseudanabaena frigida</name>
    <dbReference type="NCBI Taxonomy" id="945775"/>
    <lineage>
        <taxon>Bacteria</taxon>
        <taxon>Bacillati</taxon>
        <taxon>Cyanobacteriota</taxon>
        <taxon>Cyanophyceae</taxon>
        <taxon>Pseudanabaenales</taxon>
        <taxon>Pseudanabaenaceae</taxon>
        <taxon>Pseudanabaena</taxon>
    </lineage>
</organism>
<feature type="transmembrane region" description="Helical" evidence="5">
    <location>
        <begin position="304"/>
        <end position="326"/>
    </location>
</feature>